<evidence type="ECO:0000256" key="1">
    <source>
        <dbReference type="ARBA" id="ARBA00022723"/>
    </source>
</evidence>
<sequence length="65" mass="6668">MMTFQVEGMSCGHCVQSVTKAVQAVEPKATVAIDLAAGRVTVEGGERREAVAQAIEDAGYSVAAA</sequence>
<gene>
    <name evidence="3" type="ORF">GGQ61_004064</name>
</gene>
<dbReference type="CDD" id="cd00371">
    <property type="entry name" value="HMA"/>
    <property type="match status" value="1"/>
</dbReference>
<keyword evidence="1" id="KW-0479">Metal-binding</keyword>
<feature type="domain" description="HMA" evidence="2">
    <location>
        <begin position="1"/>
        <end position="63"/>
    </location>
</feature>
<dbReference type="SUPFAM" id="SSF55008">
    <property type="entry name" value="HMA, heavy metal-associated domain"/>
    <property type="match status" value="1"/>
</dbReference>
<evidence type="ECO:0000313" key="3">
    <source>
        <dbReference type="EMBL" id="MBB3893322.1"/>
    </source>
</evidence>
<organism evidence="3 4">
    <name type="scientific">Phenylobacterium haematophilum</name>
    <dbReference type="NCBI Taxonomy" id="98513"/>
    <lineage>
        <taxon>Bacteria</taxon>
        <taxon>Pseudomonadati</taxon>
        <taxon>Pseudomonadota</taxon>
        <taxon>Alphaproteobacteria</taxon>
        <taxon>Caulobacterales</taxon>
        <taxon>Caulobacteraceae</taxon>
        <taxon>Phenylobacterium</taxon>
    </lineage>
</organism>
<dbReference type="AlphaFoldDB" id="A0A840A7K1"/>
<dbReference type="InterPro" id="IPR000428">
    <property type="entry name" value="Cu-bd"/>
</dbReference>
<dbReference type="InterPro" id="IPR017969">
    <property type="entry name" value="Heavy-metal-associated_CS"/>
</dbReference>
<dbReference type="PROSITE" id="PS50846">
    <property type="entry name" value="HMA_2"/>
    <property type="match status" value="1"/>
</dbReference>
<protein>
    <submittedName>
        <fullName evidence="3">Copper chaperone</fullName>
    </submittedName>
</protein>
<dbReference type="PROSITE" id="PS01047">
    <property type="entry name" value="HMA_1"/>
    <property type="match status" value="1"/>
</dbReference>
<keyword evidence="4" id="KW-1185">Reference proteome</keyword>
<dbReference type="RefSeq" id="WP_183776814.1">
    <property type="nucleotide sequence ID" value="NZ_JACIDK010000009.1"/>
</dbReference>
<evidence type="ECO:0000259" key="2">
    <source>
        <dbReference type="PROSITE" id="PS50846"/>
    </source>
</evidence>
<comment type="caution">
    <text evidence="3">The sequence shown here is derived from an EMBL/GenBank/DDBJ whole genome shotgun (WGS) entry which is preliminary data.</text>
</comment>
<dbReference type="InterPro" id="IPR036163">
    <property type="entry name" value="HMA_dom_sf"/>
</dbReference>
<proteinExistence type="predicted"/>
<dbReference type="InterPro" id="IPR006121">
    <property type="entry name" value="HMA_dom"/>
</dbReference>
<dbReference type="Proteomes" id="UP000530564">
    <property type="component" value="Unassembled WGS sequence"/>
</dbReference>
<dbReference type="Gene3D" id="3.30.70.100">
    <property type="match status" value="1"/>
</dbReference>
<name>A0A840A7K1_9CAUL</name>
<accession>A0A840A7K1</accession>
<dbReference type="EMBL" id="JACIDK010000009">
    <property type="protein sequence ID" value="MBB3893322.1"/>
    <property type="molecule type" value="Genomic_DNA"/>
</dbReference>
<dbReference type="GO" id="GO:0005507">
    <property type="term" value="F:copper ion binding"/>
    <property type="evidence" value="ECO:0007669"/>
    <property type="project" value="InterPro"/>
</dbReference>
<dbReference type="PRINTS" id="PR00944">
    <property type="entry name" value="CUEXPORT"/>
</dbReference>
<dbReference type="Pfam" id="PF00403">
    <property type="entry name" value="HMA"/>
    <property type="match status" value="1"/>
</dbReference>
<reference evidence="3 4" key="1">
    <citation type="submission" date="2020-08" db="EMBL/GenBank/DDBJ databases">
        <title>Genomic Encyclopedia of Type Strains, Phase IV (KMG-IV): sequencing the most valuable type-strain genomes for metagenomic binning, comparative biology and taxonomic classification.</title>
        <authorList>
            <person name="Goeker M."/>
        </authorList>
    </citation>
    <scope>NUCLEOTIDE SEQUENCE [LARGE SCALE GENOMIC DNA]</scope>
    <source>
        <strain evidence="3 4">DSM 21793</strain>
    </source>
</reference>
<evidence type="ECO:0000313" key="4">
    <source>
        <dbReference type="Proteomes" id="UP000530564"/>
    </source>
</evidence>
<dbReference type="GO" id="GO:0006825">
    <property type="term" value="P:copper ion transport"/>
    <property type="evidence" value="ECO:0007669"/>
    <property type="project" value="InterPro"/>
</dbReference>